<keyword evidence="1" id="KW-1133">Transmembrane helix</keyword>
<evidence type="ECO:0000313" key="4">
    <source>
        <dbReference type="Proteomes" id="UP000831537"/>
    </source>
</evidence>
<feature type="transmembrane region" description="Helical" evidence="1">
    <location>
        <begin position="38"/>
        <end position="60"/>
    </location>
</feature>
<sequence length="146" mass="16679">MVFRSKVDTFFVSFISIAVLIIGLACFFPLFLEGGSELPVAVILILIFLMVTGFILWCAFSVKYVFYQEYLFIKGGPFKSRISYEKITKVSPTKDIFTGYRVLSSRDGIEIFYTKAVLGSVKISPKEKKEFITELTKRCPRVQVQE</sequence>
<feature type="transmembrane region" description="Helical" evidence="1">
    <location>
        <begin position="12"/>
        <end position="32"/>
    </location>
</feature>
<dbReference type="Pfam" id="PF06713">
    <property type="entry name" value="bPH_4"/>
    <property type="match status" value="1"/>
</dbReference>
<gene>
    <name evidence="3" type="ORF">MUN87_06745</name>
</gene>
<keyword evidence="4" id="KW-1185">Reference proteome</keyword>
<evidence type="ECO:0000256" key="1">
    <source>
        <dbReference type="SAM" id="Phobius"/>
    </source>
</evidence>
<proteinExistence type="predicted"/>
<keyword evidence="1" id="KW-0472">Membrane</keyword>
<dbReference type="EMBL" id="CP095071">
    <property type="protein sequence ID" value="UOQ86579.1"/>
    <property type="molecule type" value="Genomic_DNA"/>
</dbReference>
<organism evidence="3 4">
    <name type="scientific">Gracilibacillus salinarum</name>
    <dbReference type="NCBI Taxonomy" id="2932255"/>
    <lineage>
        <taxon>Bacteria</taxon>
        <taxon>Bacillati</taxon>
        <taxon>Bacillota</taxon>
        <taxon>Bacilli</taxon>
        <taxon>Bacillales</taxon>
        <taxon>Bacillaceae</taxon>
        <taxon>Gracilibacillus</taxon>
    </lineage>
</organism>
<reference evidence="3 4" key="1">
    <citation type="submission" date="2022-04" db="EMBL/GenBank/DDBJ databases">
        <title>Gracilibacillus sp. isolated from saltern.</title>
        <authorList>
            <person name="Won M."/>
            <person name="Lee C.-M."/>
            <person name="Woen H.-Y."/>
            <person name="Kwon S.-W."/>
        </authorList>
    </citation>
    <scope>NUCLEOTIDE SEQUENCE [LARGE SCALE GENOMIC DNA]</scope>
    <source>
        <strain evidence="3 4">SSPM10-3</strain>
    </source>
</reference>
<evidence type="ECO:0000259" key="2">
    <source>
        <dbReference type="Pfam" id="PF06713"/>
    </source>
</evidence>
<dbReference type="PROSITE" id="PS51257">
    <property type="entry name" value="PROKAR_LIPOPROTEIN"/>
    <property type="match status" value="1"/>
</dbReference>
<dbReference type="RefSeq" id="WP_244746944.1">
    <property type="nucleotide sequence ID" value="NZ_CP095071.1"/>
</dbReference>
<evidence type="ECO:0000313" key="3">
    <source>
        <dbReference type="EMBL" id="UOQ86579.1"/>
    </source>
</evidence>
<name>A0ABY4GQS0_9BACI</name>
<dbReference type="InterPro" id="IPR009589">
    <property type="entry name" value="PH_YyaB-like"/>
</dbReference>
<keyword evidence="1" id="KW-0812">Transmembrane</keyword>
<accession>A0ABY4GQS0</accession>
<protein>
    <submittedName>
        <fullName evidence="3">PH domain-containing protein</fullName>
    </submittedName>
</protein>
<dbReference type="Proteomes" id="UP000831537">
    <property type="component" value="Chromosome"/>
</dbReference>
<feature type="domain" description="Uncharacterized protein YyaB-like PH" evidence="2">
    <location>
        <begin position="63"/>
        <end position="139"/>
    </location>
</feature>